<evidence type="ECO:0000313" key="2">
    <source>
        <dbReference type="Proteomes" id="UP000516438"/>
    </source>
</evidence>
<accession>A0A7H1DTA0</accession>
<proteinExistence type="predicted"/>
<organism evidence="1 2">
    <name type="scientific">Chryseobacterium manosquense</name>
    <dbReference type="NCBI Taxonomy" id="2754694"/>
    <lineage>
        <taxon>Bacteria</taxon>
        <taxon>Pseudomonadati</taxon>
        <taxon>Bacteroidota</taxon>
        <taxon>Flavobacteriia</taxon>
        <taxon>Flavobacteriales</taxon>
        <taxon>Weeksellaceae</taxon>
        <taxon>Chryseobacterium group</taxon>
        <taxon>Chryseobacterium</taxon>
    </lineage>
</organism>
<dbReference type="KEGG" id="cmaq:H0S70_07285"/>
<evidence type="ECO:0000313" key="1">
    <source>
        <dbReference type="EMBL" id="QNS40208.1"/>
    </source>
</evidence>
<reference evidence="1 2" key="1">
    <citation type="submission" date="2020-07" db="EMBL/GenBank/DDBJ databases">
        <title>Complete genome and description of Chryseobacterium manosquense strain Marseille-Q2069 sp. nov.</title>
        <authorList>
            <person name="Boxberger M."/>
        </authorList>
    </citation>
    <scope>NUCLEOTIDE SEQUENCE [LARGE SCALE GENOMIC DNA]</scope>
    <source>
        <strain evidence="1 2">Marseille-Q2069</strain>
    </source>
</reference>
<gene>
    <name evidence="1" type="ORF">H0S70_07285</name>
</gene>
<dbReference type="Proteomes" id="UP000516438">
    <property type="component" value="Chromosome"/>
</dbReference>
<sequence length="94" mass="10435">MNNADKPINPCLMQQVGDNEFRANKPNDPKEWNVPTAGLTKREYFAGIAMQGLLASFTEKASNGMWGTEVKETVKSAVDYADELLKQLEATEIN</sequence>
<name>A0A7H1DTA0_9FLAO</name>
<protein>
    <submittedName>
        <fullName evidence="1">Uncharacterized protein</fullName>
    </submittedName>
</protein>
<dbReference type="RefSeq" id="WP_188320333.1">
    <property type="nucleotide sequence ID" value="NZ_CP060203.1"/>
</dbReference>
<dbReference type="EMBL" id="CP060203">
    <property type="protein sequence ID" value="QNS40208.1"/>
    <property type="molecule type" value="Genomic_DNA"/>
</dbReference>
<keyword evidence="2" id="KW-1185">Reference proteome</keyword>
<dbReference type="AlphaFoldDB" id="A0A7H1DTA0"/>